<keyword evidence="5 6" id="KW-0472">Membrane</keyword>
<keyword evidence="6" id="KW-0973">c-di-GMP</keyword>
<dbReference type="GO" id="GO:0030244">
    <property type="term" value="P:cellulose biosynthetic process"/>
    <property type="evidence" value="ECO:0007669"/>
    <property type="project" value="UniProtKB-KW"/>
</dbReference>
<comment type="similarity">
    <text evidence="6">Belongs to the AcsB/BcsB family.</text>
</comment>
<keyword evidence="2 6" id="KW-1003">Cell membrane</keyword>
<protein>
    <recommendedName>
        <fullName evidence="6">Cyclic di-GMP-binding protein</fullName>
    </recommendedName>
    <alternativeName>
        <fullName evidence="6">Cellulose synthase regulatory subunit</fullName>
    </alternativeName>
</protein>
<comment type="function">
    <text evidence="6">Binds the cellulose synthase activator, bis-(3'-5') cyclic diguanylic acid (c-di-GMP).</text>
</comment>
<organism evidence="8 9">
    <name type="scientific">Rhizobium daejeonense</name>
    <dbReference type="NCBI Taxonomy" id="240521"/>
    <lineage>
        <taxon>Bacteria</taxon>
        <taxon>Pseudomonadati</taxon>
        <taxon>Pseudomonadota</taxon>
        <taxon>Alphaproteobacteria</taxon>
        <taxon>Hyphomicrobiales</taxon>
        <taxon>Rhizobiaceae</taxon>
        <taxon>Rhizobium/Agrobacterium group</taxon>
        <taxon>Rhizobium</taxon>
    </lineage>
</organism>
<dbReference type="InterPro" id="IPR018513">
    <property type="entry name" value="Cell_synthase_bac"/>
</dbReference>
<feature type="compositionally biased region" description="Pro residues" evidence="7">
    <location>
        <begin position="57"/>
        <end position="66"/>
    </location>
</feature>
<evidence type="ECO:0000256" key="7">
    <source>
        <dbReference type="SAM" id="MobiDB-lite"/>
    </source>
</evidence>
<comment type="caution">
    <text evidence="8">The sequence shown here is derived from an EMBL/GenBank/DDBJ whole genome shotgun (WGS) entry which is preliminary data.</text>
</comment>
<evidence type="ECO:0000256" key="3">
    <source>
        <dbReference type="ARBA" id="ARBA00022692"/>
    </source>
</evidence>
<dbReference type="Proteomes" id="UP000477849">
    <property type="component" value="Unassembled WGS sequence"/>
</dbReference>
<dbReference type="PANTHER" id="PTHR39083:SF1">
    <property type="entry name" value="CYCLIC DI-GMP-BINDING PROTEIN"/>
    <property type="match status" value="1"/>
</dbReference>
<keyword evidence="6" id="KW-0732">Signal</keyword>
<proteinExistence type="inferred from homology"/>
<evidence type="ECO:0000256" key="6">
    <source>
        <dbReference type="RuleBase" id="RU365021"/>
    </source>
</evidence>
<dbReference type="PANTHER" id="PTHR39083">
    <property type="entry name" value="CYCLIC DI-GMP-BINDING PROTEIN"/>
    <property type="match status" value="1"/>
</dbReference>
<dbReference type="Pfam" id="PF03170">
    <property type="entry name" value="BcsB"/>
    <property type="match status" value="1"/>
</dbReference>
<comment type="subcellular location">
    <subcellularLocation>
        <location evidence="6">Cell inner membrane</location>
    </subcellularLocation>
    <subcellularLocation>
        <location evidence="1">Cell membrane</location>
        <topology evidence="1">Single-pass membrane protein</topology>
    </subcellularLocation>
</comment>
<dbReference type="EMBL" id="JAAKZH010000004">
    <property type="protein sequence ID" value="NGO64966.1"/>
    <property type="molecule type" value="Genomic_DNA"/>
</dbReference>
<feature type="region of interest" description="Disordered" evidence="7">
    <location>
        <begin position="28"/>
        <end position="94"/>
    </location>
</feature>
<accession>A0A6M1SDX8</accession>
<dbReference type="AlphaFoldDB" id="A0A6M1SDX8"/>
<comment type="subunit">
    <text evidence="6">Tightly associated with the cellulose synthase catalytic subunit.</text>
</comment>
<keyword evidence="6" id="KW-0997">Cell inner membrane</keyword>
<reference evidence="8 9" key="1">
    <citation type="submission" date="2020-02" db="EMBL/GenBank/DDBJ databases">
        <title>Genome sequence of the type strain CCBAU10050 of Rhizobium daejeonense.</title>
        <authorList>
            <person name="Gao J."/>
            <person name="Sun J."/>
        </authorList>
    </citation>
    <scope>NUCLEOTIDE SEQUENCE [LARGE SCALE GENOMIC DNA]</scope>
    <source>
        <strain evidence="8 9">CCBAU10050</strain>
    </source>
</reference>
<feature type="signal peptide" evidence="6">
    <location>
        <begin position="1"/>
        <end position="19"/>
    </location>
</feature>
<evidence type="ECO:0000256" key="4">
    <source>
        <dbReference type="ARBA" id="ARBA00022989"/>
    </source>
</evidence>
<evidence type="ECO:0000313" key="9">
    <source>
        <dbReference type="Proteomes" id="UP000477849"/>
    </source>
</evidence>
<feature type="chain" id="PRO_5027153731" description="Cyclic di-GMP-binding protein" evidence="6">
    <location>
        <begin position="20"/>
        <end position="804"/>
    </location>
</feature>
<comment type="pathway">
    <text evidence="6">Glycan metabolism; bacterial cellulose biosynthesis.</text>
</comment>
<evidence type="ECO:0000256" key="1">
    <source>
        <dbReference type="ARBA" id="ARBA00004162"/>
    </source>
</evidence>
<evidence type="ECO:0000313" key="8">
    <source>
        <dbReference type="EMBL" id="NGO64966.1"/>
    </source>
</evidence>
<feature type="compositionally biased region" description="Polar residues" evidence="7">
    <location>
        <begin position="38"/>
        <end position="48"/>
    </location>
</feature>
<evidence type="ECO:0000256" key="5">
    <source>
        <dbReference type="ARBA" id="ARBA00023136"/>
    </source>
</evidence>
<keyword evidence="4 6" id="KW-1133">Transmembrane helix</keyword>
<keyword evidence="6" id="KW-0135">Cellulose biosynthesis</keyword>
<dbReference type="UniPathway" id="UPA00694"/>
<dbReference type="GO" id="GO:0005886">
    <property type="term" value="C:plasma membrane"/>
    <property type="evidence" value="ECO:0007669"/>
    <property type="project" value="UniProtKB-SubCell"/>
</dbReference>
<keyword evidence="9" id="KW-1185">Reference proteome</keyword>
<keyword evidence="3 6" id="KW-0812">Transmembrane</keyword>
<sequence>MNLATATAVLLSLTSVAMAQVAPFDMSIERPATPEPTPQITLPSTVPGASQSASPTPLSPAQPPAQTPAQTQARTSVPTAQTRGVAQPPGTRRRYIIPGREFTLSGEYDRSTWSIYLTEGEASSPARLQFAYQNAVVVAPEASEVTITINGHRLTATPISSADSVRATVLDVPSGMLQPGSNQIDIRASQRHRTDCDVRSTYDLWTSFDTRQTYLEFSRNPESPMSTAEAIRSVGVDETGGTSFRILMPALGQPGSTSSVMRLAQGLSLIAGMPNQTFSFSASEMPSAGPGRFGVVIGTAAELQGIFPHLPQAASLTAVAAIVPAPQGDGNILLISGPSWEAIMAAVDTVVAVADQPTDIRRDVIATQRWASPDAPLFFGGEKLSLSQMGIETVEFPGRRVKAKFNIAVPADFYANAYGEAVLLLDAAFADSVRPGSHIDIYINNNIASTAPITAAHGGILRHLPIKVPLRHIRPGVNAISIEAVLLADEDATCIPGATASKDPRFALFDTSEWQMPRFARVGQSPSLSALAGTGFPYSRDTDPLVLSIDRLDSDTLSAAATVVARLALVAGRLLPVESAPSPGAVGERNALFIGSISQMPPKLLSQLNISPGTITSWRPVGPLVTQEGASTDTFDQWRSRVSGGAWRGQISSLQEWMHRNFDISLASLQFLPQSDVVFEPSAQQSLLVAQGRSPQGEATWTMVAAPTPADLRLGTDALAQEAMWRKISGRLTAYAAKTAELVSMPANRFDLVETQPRSLNNYRLIAANWLSTNILSYAVVFITLSLLLGIVTASLLSTLGRRP</sequence>
<feature type="transmembrane region" description="Helical" evidence="6">
    <location>
        <begin position="775"/>
        <end position="797"/>
    </location>
</feature>
<dbReference type="GO" id="GO:0006011">
    <property type="term" value="P:UDP-alpha-D-glucose metabolic process"/>
    <property type="evidence" value="ECO:0007669"/>
    <property type="project" value="InterPro"/>
</dbReference>
<name>A0A6M1SDX8_9HYPH</name>
<feature type="compositionally biased region" description="Low complexity" evidence="7">
    <location>
        <begin position="67"/>
        <end position="76"/>
    </location>
</feature>
<gene>
    <name evidence="8" type="ORF">G6N76_14950</name>
</gene>
<evidence type="ECO:0000256" key="2">
    <source>
        <dbReference type="ARBA" id="ARBA00022475"/>
    </source>
</evidence>
<dbReference type="Gene3D" id="2.60.120.260">
    <property type="entry name" value="Galactose-binding domain-like"/>
    <property type="match status" value="2"/>
</dbReference>